<dbReference type="OrthoDB" id="3578750at2"/>
<keyword evidence="1" id="KW-0812">Transmembrane</keyword>
<dbReference type="STRING" id="1123024.GCA_000423625_01399"/>
<dbReference type="Pfam" id="PF06197">
    <property type="entry name" value="DUF998"/>
    <property type="match status" value="1"/>
</dbReference>
<name>A0A511D475_9PSEU</name>
<feature type="transmembrane region" description="Helical" evidence="1">
    <location>
        <begin position="185"/>
        <end position="202"/>
    </location>
</feature>
<evidence type="ECO:0000313" key="2">
    <source>
        <dbReference type="EMBL" id="GEL19467.1"/>
    </source>
</evidence>
<feature type="transmembrane region" description="Helical" evidence="1">
    <location>
        <begin position="150"/>
        <end position="173"/>
    </location>
</feature>
<feature type="transmembrane region" description="Helical" evidence="1">
    <location>
        <begin position="9"/>
        <end position="32"/>
    </location>
</feature>
<accession>A0A511D475</accession>
<keyword evidence="3" id="KW-1185">Reference proteome</keyword>
<evidence type="ECO:0000256" key="1">
    <source>
        <dbReference type="SAM" id="Phobius"/>
    </source>
</evidence>
<dbReference type="RefSeq" id="WP_084795937.1">
    <property type="nucleotide sequence ID" value="NZ_AUII01000004.1"/>
</dbReference>
<organism evidence="2 3">
    <name type="scientific">Pseudonocardia asaccharolytica DSM 44247 = NBRC 16224</name>
    <dbReference type="NCBI Taxonomy" id="1123024"/>
    <lineage>
        <taxon>Bacteria</taxon>
        <taxon>Bacillati</taxon>
        <taxon>Actinomycetota</taxon>
        <taxon>Actinomycetes</taxon>
        <taxon>Pseudonocardiales</taxon>
        <taxon>Pseudonocardiaceae</taxon>
        <taxon>Pseudonocardia</taxon>
    </lineage>
</organism>
<dbReference type="InterPro" id="IPR009339">
    <property type="entry name" value="DUF998"/>
</dbReference>
<gene>
    <name evidence="2" type="ORF">PA7_33040</name>
</gene>
<dbReference type="EMBL" id="BJVI01000038">
    <property type="protein sequence ID" value="GEL19467.1"/>
    <property type="molecule type" value="Genomic_DNA"/>
</dbReference>
<keyword evidence="1" id="KW-0472">Membrane</keyword>
<dbReference type="Proteomes" id="UP000321328">
    <property type="component" value="Unassembled WGS sequence"/>
</dbReference>
<feature type="transmembrane region" description="Helical" evidence="1">
    <location>
        <begin position="82"/>
        <end position="101"/>
    </location>
</feature>
<reference evidence="2 3" key="1">
    <citation type="submission" date="2019-07" db="EMBL/GenBank/DDBJ databases">
        <title>Whole genome shotgun sequence of Pseudonocardia asaccharolytica NBRC 16224.</title>
        <authorList>
            <person name="Hosoyama A."/>
            <person name="Uohara A."/>
            <person name="Ohji S."/>
            <person name="Ichikawa N."/>
        </authorList>
    </citation>
    <scope>NUCLEOTIDE SEQUENCE [LARGE SCALE GENOMIC DNA]</scope>
    <source>
        <strain evidence="2 3">NBRC 16224</strain>
    </source>
</reference>
<evidence type="ECO:0008006" key="4">
    <source>
        <dbReference type="Google" id="ProtNLM"/>
    </source>
</evidence>
<feature type="transmembrane region" description="Helical" evidence="1">
    <location>
        <begin position="52"/>
        <end position="75"/>
    </location>
</feature>
<keyword evidence="1" id="KW-1133">Transmembrane helix</keyword>
<feature type="transmembrane region" description="Helical" evidence="1">
    <location>
        <begin position="121"/>
        <end position="138"/>
    </location>
</feature>
<sequence length="222" mass="21920">MTLRGSESGVLGCVVGCVITALFPIGFLHVAGSTAVDPLAQTISDYIVVPGGYELLGISALALAAAGGLLAAGLVRRRLPGAVPLAGLLVSWSVALVLVAVFPTNAPGAPVDVAAAVHRYAGAWVFAGLPLVVWSLARHSLGGARGLARLAVGGGTLSVAFLLSHVPIVFFGSPGFPLLGLVERVLYGVVIVLLLATAGFCGQQAGVSGPVPAVAGAGGSGE</sequence>
<protein>
    <recommendedName>
        <fullName evidence="4">DUF998 domain-containing protein</fullName>
    </recommendedName>
</protein>
<comment type="caution">
    <text evidence="2">The sequence shown here is derived from an EMBL/GenBank/DDBJ whole genome shotgun (WGS) entry which is preliminary data.</text>
</comment>
<dbReference type="AlphaFoldDB" id="A0A511D475"/>
<evidence type="ECO:0000313" key="3">
    <source>
        <dbReference type="Proteomes" id="UP000321328"/>
    </source>
</evidence>
<proteinExistence type="predicted"/>